<feature type="binding site" evidence="11">
    <location>
        <position position="54"/>
    </location>
    <ligand>
        <name>ATP</name>
        <dbReference type="ChEBI" id="CHEBI:30616"/>
    </ligand>
</feature>
<feature type="domain" description="Aspartate/glutamate/uridylate kinase" evidence="12">
    <location>
        <begin position="7"/>
        <end position="215"/>
    </location>
</feature>
<dbReference type="GO" id="GO:0033862">
    <property type="term" value="F:UMP kinase activity"/>
    <property type="evidence" value="ECO:0007669"/>
    <property type="project" value="UniProtKB-EC"/>
</dbReference>
<evidence type="ECO:0000256" key="1">
    <source>
        <dbReference type="ARBA" id="ARBA00004496"/>
    </source>
</evidence>
<keyword evidence="4 11" id="KW-0963">Cytoplasm</keyword>
<evidence type="ECO:0000256" key="4">
    <source>
        <dbReference type="ARBA" id="ARBA00022490"/>
    </source>
</evidence>
<comment type="caution">
    <text evidence="13">The sequence shown here is derived from an EMBL/GenBank/DDBJ whole genome shotgun (WGS) entry which is preliminary data.</text>
</comment>
<dbReference type="NCBIfam" id="TIGR02075">
    <property type="entry name" value="pyrH_bact"/>
    <property type="match status" value="1"/>
</dbReference>
<proteinExistence type="inferred from homology"/>
<dbReference type="EC" id="2.7.4.22" evidence="11"/>
<dbReference type="Pfam" id="PF00696">
    <property type="entry name" value="AA_kinase"/>
    <property type="match status" value="1"/>
</dbReference>
<feature type="binding site" evidence="11">
    <location>
        <position position="73"/>
    </location>
    <ligand>
        <name>UMP</name>
        <dbReference type="ChEBI" id="CHEBI:57865"/>
    </ligand>
</feature>
<keyword evidence="8 11" id="KW-0067">ATP-binding</keyword>
<gene>
    <name evidence="11 13" type="primary">pyrH</name>
    <name evidence="13" type="ORF">BWY73_00155</name>
</gene>
<dbReference type="InterPro" id="IPR036393">
    <property type="entry name" value="AceGlu_kinase-like_sf"/>
</dbReference>
<dbReference type="GO" id="GO:0005737">
    <property type="term" value="C:cytoplasm"/>
    <property type="evidence" value="ECO:0007669"/>
    <property type="project" value="UniProtKB-SubCell"/>
</dbReference>
<dbReference type="CDD" id="cd04254">
    <property type="entry name" value="AAK_UMPK-PyrH-Ec"/>
    <property type="match status" value="1"/>
</dbReference>
<dbReference type="HAMAP" id="MF_01220_B">
    <property type="entry name" value="PyrH_B"/>
    <property type="match status" value="1"/>
</dbReference>
<keyword evidence="6 11" id="KW-0547">Nucleotide-binding</keyword>
<feature type="binding site" evidence="11">
    <location>
        <begin position="134"/>
        <end position="141"/>
    </location>
    <ligand>
        <name>UMP</name>
        <dbReference type="ChEBI" id="CHEBI:57865"/>
    </ligand>
</feature>
<evidence type="ECO:0000256" key="6">
    <source>
        <dbReference type="ARBA" id="ARBA00022741"/>
    </source>
</evidence>
<dbReference type="InterPro" id="IPR015963">
    <property type="entry name" value="Uridylate_kinase_bac"/>
</dbReference>
<dbReference type="UniPathway" id="UPA00159">
    <property type="reaction ID" value="UER00275"/>
</dbReference>
<dbReference type="PIRSF" id="PIRSF005650">
    <property type="entry name" value="Uridylate_kin"/>
    <property type="match status" value="1"/>
</dbReference>
<dbReference type="Gene3D" id="3.40.1160.10">
    <property type="entry name" value="Acetylglutamate kinase-like"/>
    <property type="match status" value="1"/>
</dbReference>
<evidence type="ECO:0000256" key="10">
    <source>
        <dbReference type="ARBA" id="ARBA00047767"/>
    </source>
</evidence>
<dbReference type="FunFam" id="3.40.1160.10:FF:000001">
    <property type="entry name" value="Uridylate kinase"/>
    <property type="match status" value="1"/>
</dbReference>
<keyword evidence="11" id="KW-0021">Allosteric enzyme</keyword>
<protein>
    <recommendedName>
        <fullName evidence="11">Uridylate kinase</fullName>
        <shortName evidence="11">UK</shortName>
        <ecNumber evidence="11">2.7.4.22</ecNumber>
    </recommendedName>
    <alternativeName>
        <fullName evidence="11">Uridine monophosphate kinase</fullName>
        <shortName evidence="11">UMP kinase</shortName>
        <shortName evidence="11">UMPK</shortName>
    </alternativeName>
</protein>
<reference evidence="13" key="1">
    <citation type="submission" date="2017-02" db="EMBL/GenBank/DDBJ databases">
        <title>Delving into the versatile metabolic prowess of the omnipresent phylum Bacteroidetes.</title>
        <authorList>
            <person name="Nobu M.K."/>
            <person name="Mei R."/>
            <person name="Narihiro T."/>
            <person name="Kuroda K."/>
            <person name="Liu W.-T."/>
        </authorList>
    </citation>
    <scope>NUCLEOTIDE SEQUENCE</scope>
    <source>
        <strain evidence="13">ADurb.Bin417</strain>
    </source>
</reference>
<dbReference type="SUPFAM" id="SSF53633">
    <property type="entry name" value="Carbamate kinase-like"/>
    <property type="match status" value="1"/>
</dbReference>
<feature type="binding site" evidence="11">
    <location>
        <position position="170"/>
    </location>
    <ligand>
        <name>ATP</name>
        <dbReference type="ChEBI" id="CHEBI:30616"/>
    </ligand>
</feature>
<dbReference type="GO" id="GO:0005524">
    <property type="term" value="F:ATP binding"/>
    <property type="evidence" value="ECO:0007669"/>
    <property type="project" value="UniProtKB-KW"/>
</dbReference>
<comment type="pathway">
    <text evidence="2 11">Pyrimidine metabolism; CTP biosynthesis via de novo pathway; UDP from UMP (UMPK route): step 1/1.</text>
</comment>
<keyword evidence="9 11" id="KW-0665">Pyrimidine biosynthesis</keyword>
<keyword evidence="7 11" id="KW-0418">Kinase</keyword>
<evidence type="ECO:0000259" key="12">
    <source>
        <dbReference type="Pfam" id="PF00696"/>
    </source>
</evidence>
<comment type="catalytic activity">
    <reaction evidence="10 11">
        <text>UMP + ATP = UDP + ADP</text>
        <dbReference type="Rhea" id="RHEA:24400"/>
        <dbReference type="ChEBI" id="CHEBI:30616"/>
        <dbReference type="ChEBI" id="CHEBI:57865"/>
        <dbReference type="ChEBI" id="CHEBI:58223"/>
        <dbReference type="ChEBI" id="CHEBI:456216"/>
        <dbReference type="EC" id="2.7.4.22"/>
    </reaction>
</comment>
<comment type="function">
    <text evidence="11">Catalyzes the reversible phosphorylation of UMP to UDP.</text>
</comment>
<evidence type="ECO:0000256" key="7">
    <source>
        <dbReference type="ARBA" id="ARBA00022777"/>
    </source>
</evidence>
<dbReference type="InterPro" id="IPR001048">
    <property type="entry name" value="Asp/Glu/Uridylate_kinase"/>
</dbReference>
<feature type="binding site" evidence="11">
    <location>
        <begin position="11"/>
        <end position="14"/>
    </location>
    <ligand>
        <name>ATP</name>
        <dbReference type="ChEBI" id="CHEBI:30616"/>
    </ligand>
</feature>
<dbReference type="EMBL" id="MWAK01000010">
    <property type="protein sequence ID" value="OPZ93731.1"/>
    <property type="molecule type" value="Genomic_DNA"/>
</dbReference>
<evidence type="ECO:0000256" key="5">
    <source>
        <dbReference type="ARBA" id="ARBA00022679"/>
    </source>
</evidence>
<comment type="similarity">
    <text evidence="3 11">Belongs to the UMP kinase family.</text>
</comment>
<organism evidence="13">
    <name type="scientific">candidate division TA06 bacterium ADurb.Bin417</name>
    <dbReference type="NCBI Taxonomy" id="1852828"/>
    <lineage>
        <taxon>Bacteria</taxon>
        <taxon>Bacteria division TA06</taxon>
    </lineage>
</organism>
<comment type="activity regulation">
    <text evidence="11">Allosterically activated by GTP. Inhibited by UTP.</text>
</comment>
<evidence type="ECO:0000256" key="2">
    <source>
        <dbReference type="ARBA" id="ARBA00004791"/>
    </source>
</evidence>
<evidence type="ECO:0000256" key="9">
    <source>
        <dbReference type="ARBA" id="ARBA00022975"/>
    </source>
</evidence>
<dbReference type="Proteomes" id="UP000485484">
    <property type="component" value="Unassembled WGS sequence"/>
</dbReference>
<evidence type="ECO:0000256" key="3">
    <source>
        <dbReference type="ARBA" id="ARBA00007614"/>
    </source>
</evidence>
<evidence type="ECO:0000256" key="8">
    <source>
        <dbReference type="ARBA" id="ARBA00022840"/>
    </source>
</evidence>
<feature type="binding site" evidence="11">
    <location>
        <position position="161"/>
    </location>
    <ligand>
        <name>ATP</name>
        <dbReference type="ChEBI" id="CHEBI:30616"/>
    </ligand>
</feature>
<dbReference type="GO" id="GO:0006225">
    <property type="term" value="P:UDP biosynthetic process"/>
    <property type="evidence" value="ECO:0007669"/>
    <property type="project" value="TreeGrafter"/>
</dbReference>
<feature type="binding site" evidence="11">
    <location>
        <position position="167"/>
    </location>
    <ligand>
        <name>ATP</name>
        <dbReference type="ChEBI" id="CHEBI:30616"/>
    </ligand>
</feature>
<comment type="subcellular location">
    <subcellularLocation>
        <location evidence="1 11">Cytoplasm</location>
    </subcellularLocation>
</comment>
<dbReference type="GO" id="GO:0044210">
    <property type="term" value="P:'de novo' CTP biosynthetic process"/>
    <property type="evidence" value="ECO:0007669"/>
    <property type="project" value="UniProtKB-UniRule"/>
</dbReference>
<comment type="caution">
    <text evidence="11">Lacks conserved residue(s) required for the propagation of feature annotation.</text>
</comment>
<evidence type="ECO:0000313" key="13">
    <source>
        <dbReference type="EMBL" id="OPZ93731.1"/>
    </source>
</evidence>
<dbReference type="PANTHER" id="PTHR42833:SF4">
    <property type="entry name" value="URIDYLATE KINASE PUMPKIN, CHLOROPLASTIC"/>
    <property type="match status" value="1"/>
</dbReference>
<feature type="binding site" evidence="11">
    <location>
        <position position="58"/>
    </location>
    <ligand>
        <name>ATP</name>
        <dbReference type="ChEBI" id="CHEBI:30616"/>
    </ligand>
</feature>
<name>A0A1V5MLN1_UNCT6</name>
<dbReference type="PANTHER" id="PTHR42833">
    <property type="entry name" value="URIDYLATE KINASE"/>
    <property type="match status" value="1"/>
</dbReference>
<feature type="region of interest" description="Involved in allosteric activation by GTP" evidence="11">
    <location>
        <begin position="19"/>
        <end position="24"/>
    </location>
</feature>
<dbReference type="AlphaFoldDB" id="A0A1V5MLN1"/>
<accession>A0A1V5MLN1</accession>
<evidence type="ECO:0000256" key="11">
    <source>
        <dbReference type="HAMAP-Rule" id="MF_01220"/>
    </source>
</evidence>
<keyword evidence="5 11" id="KW-0808">Transferase</keyword>
<dbReference type="InterPro" id="IPR011817">
    <property type="entry name" value="Uridylate_kinase"/>
</dbReference>
<comment type="subunit">
    <text evidence="11">Homohexamer.</text>
</comment>
<sequence>MAKKYRRVVVKVSGEAFSGEDGFGIEPEPLKRLVGELRSAAELDIQIAVVIGAGNLFRGAVVSREGIDKTTADYMGMVATVINGLALQSALEKQGVETRLQTALEMRQLAEPYIRRRAIRHLEKGRLVIFAGGTGSPYFTTDTAAALRAIEIGAQLILKGTKVDGVYSADPKRIRDARRYQRLTFDTVLQKNLAIMDATAIALCRENTIPVVVFNLFGKGNLRQILAGGKLGTIIS</sequence>